<dbReference type="PROSITE" id="PS50089">
    <property type="entry name" value="ZF_RING_2"/>
    <property type="match status" value="1"/>
</dbReference>
<dbReference type="InterPro" id="IPR015947">
    <property type="entry name" value="PUA-like_sf"/>
</dbReference>
<evidence type="ECO:0000256" key="7">
    <source>
        <dbReference type="ARBA" id="ARBA00022786"/>
    </source>
</evidence>
<keyword evidence="8" id="KW-0862">Zinc</keyword>
<evidence type="ECO:0000256" key="9">
    <source>
        <dbReference type="ARBA" id="ARBA00022853"/>
    </source>
</evidence>
<evidence type="ECO:0000256" key="5">
    <source>
        <dbReference type="ARBA" id="ARBA00022723"/>
    </source>
</evidence>
<comment type="pathway">
    <text evidence="2">Protein modification; protein ubiquitination.</text>
</comment>
<dbReference type="PANTHER" id="PTHR14140:SF46">
    <property type="entry name" value="E3 UBIQUITIN-PROTEIN LIGASE ORTHRUS 1-RELATED"/>
    <property type="match status" value="1"/>
</dbReference>
<evidence type="ECO:0000256" key="11">
    <source>
        <dbReference type="ARBA" id="ARBA00023242"/>
    </source>
</evidence>
<dbReference type="Proteomes" id="UP001189624">
    <property type="component" value="Chromosome 11"/>
</dbReference>
<dbReference type="SMART" id="SM00249">
    <property type="entry name" value="PHD"/>
    <property type="match status" value="1"/>
</dbReference>
<sequence>MAVQLPCDEGVCLVCKAVPGEEETLRCVTCDTPWHVPCLSVPPPTLAATTRWLCPDCFNPHLPPVPAPPQNELVTAMLAVENDASLTPSQKAKKRQQLITGKALPEEDEEEDDDKSNNASVFDILTRSLNCSICFQLPERPVTGNTGCVKCRQIIPPKMASQPRINSALVFAIRLARADSSRNGGAGGVRSVSHFLHNKDRPDEPFTTERARRNGRANAASGKIFVTVPTDHFGPITAENDPVRNQGLLVGESWRDRLECRQWGAHFVPVGGIAGQSDRGAQSVVLSGGYVDDEDHGEWFLYTGSGGKDLSGNKRTNKSHSFDQKFEKYNRALQVSCLQGYPVRVVRSHKEKRSSYAPEIGVRYDGIYRIEKCWQIAGLQGFKVCRYLFVRCDNEPAPWTSDDVGDRPRALPVIRELKKATVIYERTESASWDYDAKDSRWKWMKPPPPSSKKVQIEEPVEVTRAKTDSDIRKFQLKSIKEQLHKGFSCMICKEVMVSPVTTPCAHNFCKSCLEGEFAGQAFVKERSRGGRTLRSQKNVMKCPSCPIDISDYLQNIQVDIDLKSAIESLKAKVEEIEESLESSEDAADGFQDKGVGKDDVTDSGNQNSVEQLNDLPEGSDVDELKDTNTKGQDREVMCNGKRKKGADETQSPDDKMEERVKRNRKTSSR</sequence>
<dbReference type="Pfam" id="PF02182">
    <property type="entry name" value="SAD_SRA"/>
    <property type="match status" value="1"/>
</dbReference>
<keyword evidence="6 12" id="KW-0863">Zinc-finger</keyword>
<evidence type="ECO:0000256" key="3">
    <source>
        <dbReference type="ARBA" id="ARBA00012483"/>
    </source>
</evidence>
<dbReference type="SUPFAM" id="SSF57850">
    <property type="entry name" value="RING/U-box"/>
    <property type="match status" value="1"/>
</dbReference>
<dbReference type="InterPro" id="IPR003105">
    <property type="entry name" value="SRA_YDG"/>
</dbReference>
<evidence type="ECO:0000256" key="6">
    <source>
        <dbReference type="ARBA" id="ARBA00022771"/>
    </source>
</evidence>
<dbReference type="SUPFAM" id="SSF88697">
    <property type="entry name" value="PUA domain-like"/>
    <property type="match status" value="1"/>
</dbReference>
<dbReference type="GO" id="GO:0061630">
    <property type="term" value="F:ubiquitin protein ligase activity"/>
    <property type="evidence" value="ECO:0007669"/>
    <property type="project" value="UniProtKB-EC"/>
</dbReference>
<keyword evidence="19" id="KW-1185">Reference proteome</keyword>
<keyword evidence="7" id="KW-0833">Ubl conjugation pathway</keyword>
<feature type="domain" description="RING-type" evidence="16">
    <location>
        <begin position="489"/>
        <end position="545"/>
    </location>
</feature>
<dbReference type="GO" id="GO:0044027">
    <property type="term" value="P:negative regulation of gene expression via chromosomal CpG island methylation"/>
    <property type="evidence" value="ECO:0007669"/>
    <property type="project" value="TreeGrafter"/>
</dbReference>
<gene>
    <name evidence="18" type="ORF">AYBTSS11_LOCUS30425</name>
</gene>
<dbReference type="GO" id="GO:0016567">
    <property type="term" value="P:protein ubiquitination"/>
    <property type="evidence" value="ECO:0007669"/>
    <property type="project" value="TreeGrafter"/>
</dbReference>
<dbReference type="PROSITE" id="PS51015">
    <property type="entry name" value="YDG"/>
    <property type="match status" value="1"/>
</dbReference>
<dbReference type="SMART" id="SM00184">
    <property type="entry name" value="RING"/>
    <property type="match status" value="2"/>
</dbReference>
<evidence type="ECO:0000313" key="19">
    <source>
        <dbReference type="Proteomes" id="UP001189624"/>
    </source>
</evidence>
<dbReference type="Gene3D" id="3.30.40.10">
    <property type="entry name" value="Zinc/RING finger domain, C3HC4 (zinc finger)"/>
    <property type="match status" value="2"/>
</dbReference>
<dbReference type="SUPFAM" id="SSF57903">
    <property type="entry name" value="FYVE/PHD zinc finger"/>
    <property type="match status" value="1"/>
</dbReference>
<dbReference type="InterPro" id="IPR013083">
    <property type="entry name" value="Znf_RING/FYVE/PHD"/>
</dbReference>
<dbReference type="AlphaFoldDB" id="A0AA86W470"/>
<dbReference type="PANTHER" id="PTHR14140">
    <property type="entry name" value="E3 UBIQUITIN-PROTEIN LIGASE UHRF-RELATED"/>
    <property type="match status" value="1"/>
</dbReference>
<evidence type="ECO:0000256" key="1">
    <source>
        <dbReference type="ARBA" id="ARBA00000900"/>
    </source>
</evidence>
<dbReference type="InterPro" id="IPR019786">
    <property type="entry name" value="Zinc_finger_PHD-type_CS"/>
</dbReference>
<dbReference type="Gramene" id="rna-AYBTSS11_LOCUS30425">
    <property type="protein sequence ID" value="CAJ1978237.1"/>
    <property type="gene ID" value="gene-AYBTSS11_LOCUS30425"/>
</dbReference>
<feature type="compositionally biased region" description="Basic and acidic residues" evidence="14">
    <location>
        <begin position="197"/>
        <end position="212"/>
    </location>
</feature>
<dbReference type="PROSITE" id="PS50016">
    <property type="entry name" value="ZF_PHD_2"/>
    <property type="match status" value="1"/>
</dbReference>
<feature type="compositionally biased region" description="Polar residues" evidence="14">
    <location>
        <begin position="602"/>
        <end position="611"/>
    </location>
</feature>
<evidence type="ECO:0000313" key="18">
    <source>
        <dbReference type="EMBL" id="CAJ1978237.1"/>
    </source>
</evidence>
<feature type="domain" description="YDG" evidence="17">
    <location>
        <begin position="243"/>
        <end position="391"/>
    </location>
</feature>
<keyword evidence="4" id="KW-0808">Transferase</keyword>
<dbReference type="PROSITE" id="PS01359">
    <property type="entry name" value="ZF_PHD_1"/>
    <property type="match status" value="1"/>
</dbReference>
<dbReference type="SMART" id="SM00466">
    <property type="entry name" value="SRA"/>
    <property type="match status" value="1"/>
</dbReference>
<dbReference type="GO" id="GO:0003677">
    <property type="term" value="F:DNA binding"/>
    <property type="evidence" value="ECO:0007669"/>
    <property type="project" value="UniProtKB-KW"/>
</dbReference>
<dbReference type="InterPro" id="IPR001841">
    <property type="entry name" value="Znf_RING"/>
</dbReference>
<dbReference type="InterPro" id="IPR019787">
    <property type="entry name" value="Znf_PHD-finger"/>
</dbReference>
<name>A0AA86W470_9FABA</name>
<dbReference type="GO" id="GO:0008270">
    <property type="term" value="F:zinc ion binding"/>
    <property type="evidence" value="ECO:0007669"/>
    <property type="project" value="UniProtKB-KW"/>
</dbReference>
<dbReference type="InterPro" id="IPR045134">
    <property type="entry name" value="UHRF1/2-like"/>
</dbReference>
<evidence type="ECO:0000256" key="8">
    <source>
        <dbReference type="ARBA" id="ARBA00022833"/>
    </source>
</evidence>
<keyword evidence="10" id="KW-0238">DNA-binding</keyword>
<comment type="subcellular location">
    <subcellularLocation>
        <location evidence="13">Nucleus</location>
    </subcellularLocation>
</comment>
<evidence type="ECO:0000259" key="16">
    <source>
        <dbReference type="PROSITE" id="PS50089"/>
    </source>
</evidence>
<feature type="compositionally biased region" description="Basic and acidic residues" evidence="14">
    <location>
        <begin position="622"/>
        <end position="636"/>
    </location>
</feature>
<dbReference type="EMBL" id="OY731408">
    <property type="protein sequence ID" value="CAJ1978237.1"/>
    <property type="molecule type" value="Genomic_DNA"/>
</dbReference>
<keyword evidence="11 13" id="KW-0539">Nucleus</keyword>
<dbReference type="GO" id="GO:0005634">
    <property type="term" value="C:nucleus"/>
    <property type="evidence" value="ECO:0007669"/>
    <property type="project" value="UniProtKB-SubCell"/>
</dbReference>
<evidence type="ECO:0000256" key="13">
    <source>
        <dbReference type="PROSITE-ProRule" id="PRU00358"/>
    </source>
</evidence>
<keyword evidence="9" id="KW-0156">Chromatin regulator</keyword>
<feature type="region of interest" description="Disordered" evidence="14">
    <location>
        <begin position="579"/>
        <end position="669"/>
    </location>
</feature>
<reference evidence="18" key="1">
    <citation type="submission" date="2023-10" db="EMBL/GenBank/DDBJ databases">
        <authorList>
            <person name="Domelevo Entfellner J.-B."/>
        </authorList>
    </citation>
    <scope>NUCLEOTIDE SEQUENCE</scope>
</reference>
<evidence type="ECO:0000259" key="15">
    <source>
        <dbReference type="PROSITE" id="PS50016"/>
    </source>
</evidence>
<feature type="region of interest" description="Disordered" evidence="14">
    <location>
        <begin position="85"/>
        <end position="117"/>
    </location>
</feature>
<dbReference type="InterPro" id="IPR017907">
    <property type="entry name" value="Znf_RING_CS"/>
</dbReference>
<evidence type="ECO:0000256" key="2">
    <source>
        <dbReference type="ARBA" id="ARBA00004906"/>
    </source>
</evidence>
<dbReference type="InterPro" id="IPR036987">
    <property type="entry name" value="SRA-YDG_sf"/>
</dbReference>
<dbReference type="PROSITE" id="PS00518">
    <property type="entry name" value="ZF_RING_1"/>
    <property type="match status" value="1"/>
</dbReference>
<keyword evidence="5" id="KW-0479">Metal-binding</keyword>
<comment type="catalytic activity">
    <reaction evidence="1">
        <text>S-ubiquitinyl-[E2 ubiquitin-conjugating enzyme]-L-cysteine + [acceptor protein]-L-lysine = [E2 ubiquitin-conjugating enzyme]-L-cysteine + N(6)-ubiquitinyl-[acceptor protein]-L-lysine.</text>
        <dbReference type="EC" id="2.3.2.27"/>
    </reaction>
</comment>
<dbReference type="EC" id="2.3.2.27" evidence="3"/>
<feature type="compositionally biased region" description="Basic and acidic residues" evidence="14">
    <location>
        <begin position="590"/>
        <end position="600"/>
    </location>
</feature>
<dbReference type="Pfam" id="PF00628">
    <property type="entry name" value="PHD"/>
    <property type="match status" value="1"/>
</dbReference>
<dbReference type="InterPro" id="IPR001965">
    <property type="entry name" value="Znf_PHD"/>
</dbReference>
<dbReference type="FunFam" id="2.30.280.10:FF:000002">
    <property type="entry name" value="E3 ubiquitin-protein ligase ORTHRUS 2"/>
    <property type="match status" value="1"/>
</dbReference>
<proteinExistence type="predicted"/>
<feature type="domain" description="PHD-type" evidence="15">
    <location>
        <begin position="9"/>
        <end position="60"/>
    </location>
</feature>
<dbReference type="InterPro" id="IPR027370">
    <property type="entry name" value="Znf-RING_euk"/>
</dbReference>
<evidence type="ECO:0000256" key="4">
    <source>
        <dbReference type="ARBA" id="ARBA00022679"/>
    </source>
</evidence>
<dbReference type="Gene3D" id="2.30.280.10">
    <property type="entry name" value="SRA-YDG"/>
    <property type="match status" value="1"/>
</dbReference>
<evidence type="ECO:0000256" key="14">
    <source>
        <dbReference type="SAM" id="MobiDB-lite"/>
    </source>
</evidence>
<evidence type="ECO:0000259" key="17">
    <source>
        <dbReference type="PROSITE" id="PS51015"/>
    </source>
</evidence>
<protein>
    <recommendedName>
        <fullName evidence="3">RING-type E3 ubiquitin transferase</fullName>
        <ecNumber evidence="3">2.3.2.27</ecNumber>
    </recommendedName>
</protein>
<dbReference type="Pfam" id="PF13445">
    <property type="entry name" value="zf-RING_UBOX"/>
    <property type="match status" value="1"/>
</dbReference>
<evidence type="ECO:0000256" key="12">
    <source>
        <dbReference type="PROSITE-ProRule" id="PRU00175"/>
    </source>
</evidence>
<evidence type="ECO:0000256" key="10">
    <source>
        <dbReference type="ARBA" id="ARBA00023125"/>
    </source>
</evidence>
<accession>A0AA86W470</accession>
<dbReference type="InterPro" id="IPR011011">
    <property type="entry name" value="Znf_FYVE_PHD"/>
</dbReference>
<feature type="region of interest" description="Disordered" evidence="14">
    <location>
        <begin position="181"/>
        <end position="214"/>
    </location>
</feature>
<organism evidence="18 19">
    <name type="scientific">Sphenostylis stenocarpa</name>
    <dbReference type="NCBI Taxonomy" id="92480"/>
    <lineage>
        <taxon>Eukaryota</taxon>
        <taxon>Viridiplantae</taxon>
        <taxon>Streptophyta</taxon>
        <taxon>Embryophyta</taxon>
        <taxon>Tracheophyta</taxon>
        <taxon>Spermatophyta</taxon>
        <taxon>Magnoliopsida</taxon>
        <taxon>eudicotyledons</taxon>
        <taxon>Gunneridae</taxon>
        <taxon>Pentapetalae</taxon>
        <taxon>rosids</taxon>
        <taxon>fabids</taxon>
        <taxon>Fabales</taxon>
        <taxon>Fabaceae</taxon>
        <taxon>Papilionoideae</taxon>
        <taxon>50 kb inversion clade</taxon>
        <taxon>NPAAA clade</taxon>
        <taxon>indigoferoid/millettioid clade</taxon>
        <taxon>Phaseoleae</taxon>
        <taxon>Sphenostylis</taxon>
    </lineage>
</organism>